<comment type="caution">
    <text evidence="2">The sequence shown here is derived from an EMBL/GenBank/DDBJ whole genome shotgun (WGS) entry which is preliminary data.</text>
</comment>
<evidence type="ECO:0000256" key="1">
    <source>
        <dbReference type="SAM" id="Coils"/>
    </source>
</evidence>
<feature type="coiled-coil region" evidence="1">
    <location>
        <begin position="4"/>
        <end position="106"/>
    </location>
</feature>
<keyword evidence="3" id="KW-1185">Reference proteome</keyword>
<dbReference type="AlphaFoldDB" id="A0A061SUR7"/>
<dbReference type="eggNOG" id="COG1196">
    <property type="taxonomic scope" value="Bacteria"/>
</dbReference>
<gene>
    <name evidence="2" type="ORF">PM02_10155</name>
</gene>
<evidence type="ECO:0008006" key="4">
    <source>
        <dbReference type="Google" id="ProtNLM"/>
    </source>
</evidence>
<organism evidence="2 3">
    <name type="scientific">Sulfitobacter mediterraneus</name>
    <dbReference type="NCBI Taxonomy" id="83219"/>
    <lineage>
        <taxon>Bacteria</taxon>
        <taxon>Pseudomonadati</taxon>
        <taxon>Pseudomonadota</taxon>
        <taxon>Alphaproteobacteria</taxon>
        <taxon>Rhodobacterales</taxon>
        <taxon>Roseobacteraceae</taxon>
        <taxon>Sulfitobacter</taxon>
    </lineage>
</organism>
<dbReference type="STRING" id="83219.PM02_10155"/>
<keyword evidence="1" id="KW-0175">Coiled coil</keyword>
<accession>A0A061SUR7</accession>
<sequence>MSNIEELQRRIATAMDRVAQGVEQMGNAAPAPDPETAQALEDERTANAQLSERIRTLKAKSETEAAALHSQVEESRSRIALLDIELQRLRRANQELTNACAALRAANFEGVGDAHLINKAMLAELEALRAARAADVAESSAILAALTPLVNGAADGTNNEENADA</sequence>
<evidence type="ECO:0000313" key="3">
    <source>
        <dbReference type="Proteomes" id="UP000027337"/>
    </source>
</evidence>
<name>A0A061SUR7_9RHOB</name>
<proteinExistence type="predicted"/>
<protein>
    <recommendedName>
        <fullName evidence="4">Colicin transporter</fullName>
    </recommendedName>
</protein>
<dbReference type="Proteomes" id="UP000027337">
    <property type="component" value="Unassembled WGS sequence"/>
</dbReference>
<dbReference type="EMBL" id="JEMU01000007">
    <property type="protein sequence ID" value="KAJ03244.1"/>
    <property type="molecule type" value="Genomic_DNA"/>
</dbReference>
<evidence type="ECO:0000313" key="2">
    <source>
        <dbReference type="EMBL" id="KAJ03244.1"/>
    </source>
</evidence>
<dbReference type="RefSeq" id="WP_037907898.1">
    <property type="nucleotide sequence ID" value="NZ_JEMU01000007.1"/>
</dbReference>
<reference evidence="2 3" key="1">
    <citation type="journal article" date="2014" name="Genome Announc.">
        <title>Draft Genome Sequences of Two Isolates of the Roseobacter Group, Sulfitobacter sp. Strains 3SOLIMAR09 and 1FIGIMAR09, from Harbors of Mallorca Island (Mediterranean Sea).</title>
        <authorList>
            <person name="Mas-Llado M."/>
            <person name="Pina-Villalonga J.M."/>
            <person name="Brunet-Galmes I."/>
            <person name="Nogales B."/>
            <person name="Bosch R."/>
        </authorList>
    </citation>
    <scope>NUCLEOTIDE SEQUENCE [LARGE SCALE GENOMIC DNA]</scope>
    <source>
        <strain evidence="2 3">1FIGIMAR09</strain>
    </source>
</reference>